<dbReference type="Proteomes" id="UP000008311">
    <property type="component" value="Unassembled WGS sequence"/>
</dbReference>
<gene>
    <name evidence="1" type="ORF">RCOM_1624950</name>
</gene>
<feature type="non-terminal residue" evidence="1">
    <location>
        <position position="1"/>
    </location>
</feature>
<keyword evidence="2" id="KW-1185">Reference proteome</keyword>
<reference evidence="2" key="1">
    <citation type="journal article" date="2010" name="Nat. Biotechnol.">
        <title>Draft genome sequence of the oilseed species Ricinus communis.</title>
        <authorList>
            <person name="Chan A.P."/>
            <person name="Crabtree J."/>
            <person name="Zhao Q."/>
            <person name="Lorenzi H."/>
            <person name="Orvis J."/>
            <person name="Puiu D."/>
            <person name="Melake-Berhan A."/>
            <person name="Jones K.M."/>
            <person name="Redman J."/>
            <person name="Chen G."/>
            <person name="Cahoon E.B."/>
            <person name="Gedil M."/>
            <person name="Stanke M."/>
            <person name="Haas B.J."/>
            <person name="Wortman J.R."/>
            <person name="Fraser-Liggett C.M."/>
            <person name="Ravel J."/>
            <person name="Rabinowicz P.D."/>
        </authorList>
    </citation>
    <scope>NUCLEOTIDE SEQUENCE [LARGE SCALE GENOMIC DNA]</scope>
    <source>
        <strain evidence="2">cv. Hale</strain>
    </source>
</reference>
<evidence type="ECO:0000313" key="2">
    <source>
        <dbReference type="Proteomes" id="UP000008311"/>
    </source>
</evidence>
<evidence type="ECO:0000313" key="1">
    <source>
        <dbReference type="EMBL" id="EEF42417.1"/>
    </source>
</evidence>
<organism evidence="1 2">
    <name type="scientific">Ricinus communis</name>
    <name type="common">Castor bean</name>
    <dbReference type="NCBI Taxonomy" id="3988"/>
    <lineage>
        <taxon>Eukaryota</taxon>
        <taxon>Viridiplantae</taxon>
        <taxon>Streptophyta</taxon>
        <taxon>Embryophyta</taxon>
        <taxon>Tracheophyta</taxon>
        <taxon>Spermatophyta</taxon>
        <taxon>Magnoliopsida</taxon>
        <taxon>eudicotyledons</taxon>
        <taxon>Gunneridae</taxon>
        <taxon>Pentapetalae</taxon>
        <taxon>rosids</taxon>
        <taxon>fabids</taxon>
        <taxon>Malpighiales</taxon>
        <taxon>Euphorbiaceae</taxon>
        <taxon>Acalyphoideae</taxon>
        <taxon>Acalypheae</taxon>
        <taxon>Ricinus</taxon>
    </lineage>
</organism>
<name>B9S1V0_RICCO</name>
<dbReference type="AlphaFoldDB" id="B9S1V0"/>
<sequence length="58" mass="7016">INEMLRKEEILWFKKARVKWNKFNDRNSKFFHSSTLIRTRLLRIFFNAKDVISASASI</sequence>
<dbReference type="EMBL" id="EQ973845">
    <property type="protein sequence ID" value="EEF42417.1"/>
    <property type="molecule type" value="Genomic_DNA"/>
</dbReference>
<proteinExistence type="predicted"/>
<protein>
    <submittedName>
        <fullName evidence="1">Uncharacterized protein</fullName>
    </submittedName>
</protein>
<dbReference type="InParanoid" id="B9S1V0"/>
<feature type="non-terminal residue" evidence="1">
    <location>
        <position position="58"/>
    </location>
</feature>
<accession>B9S1V0</accession>